<dbReference type="HOGENOM" id="CLU_021095_10_0_2"/>
<evidence type="ECO:0000256" key="3">
    <source>
        <dbReference type="ARBA" id="ARBA00023125"/>
    </source>
</evidence>
<dbReference type="AlphaFoldDB" id="F2KRG3"/>
<dbReference type="Gene3D" id="3.90.220.20">
    <property type="entry name" value="DNA methylase specificity domains"/>
    <property type="match status" value="2"/>
</dbReference>
<accession>F2KRG3</accession>
<dbReference type="PANTHER" id="PTHR30408:SF12">
    <property type="entry name" value="TYPE I RESTRICTION ENZYME MJAVIII SPECIFICITY SUBUNIT"/>
    <property type="match status" value="1"/>
</dbReference>
<evidence type="ECO:0000256" key="4">
    <source>
        <dbReference type="SAM" id="Coils"/>
    </source>
</evidence>
<keyword evidence="7" id="KW-1185">Reference proteome</keyword>
<dbReference type="REBASE" id="34001">
    <property type="entry name" value="S.AveSPN6ORF1907P"/>
</dbReference>
<dbReference type="CDD" id="cd17513">
    <property type="entry name" value="RMtype1_S_AveSPN6ORF1907P_TRD2-CR2_like"/>
    <property type="match status" value="1"/>
</dbReference>
<dbReference type="OrthoDB" id="84651at2157"/>
<keyword evidence="2" id="KW-0680">Restriction system</keyword>
<evidence type="ECO:0000313" key="7">
    <source>
        <dbReference type="Proteomes" id="UP000008136"/>
    </source>
</evidence>
<feature type="domain" description="Type I restriction modification DNA specificity" evidence="5">
    <location>
        <begin position="14"/>
        <end position="182"/>
    </location>
</feature>
<dbReference type="eggNOG" id="arCOG02626">
    <property type="taxonomic scope" value="Archaea"/>
</dbReference>
<organism evidence="6 7">
    <name type="scientific">Archaeoglobus veneficus (strain DSM 11195 / SNP6)</name>
    <dbReference type="NCBI Taxonomy" id="693661"/>
    <lineage>
        <taxon>Archaea</taxon>
        <taxon>Methanobacteriati</taxon>
        <taxon>Methanobacteriota</taxon>
        <taxon>Archaeoglobi</taxon>
        <taxon>Archaeoglobales</taxon>
        <taxon>Archaeoglobaceae</taxon>
        <taxon>Archaeoglobus</taxon>
    </lineage>
</organism>
<dbReference type="GeneID" id="10395035"/>
<protein>
    <submittedName>
        <fullName evidence="6">Restriction modification system DNA specificity domain protein</fullName>
    </submittedName>
</protein>
<evidence type="ECO:0000313" key="6">
    <source>
        <dbReference type="EMBL" id="AEA47897.1"/>
    </source>
</evidence>
<dbReference type="Pfam" id="PF01420">
    <property type="entry name" value="Methylase_S"/>
    <property type="match status" value="2"/>
</dbReference>
<dbReference type="RefSeq" id="WP_013684553.1">
    <property type="nucleotide sequence ID" value="NC_015320.1"/>
</dbReference>
<dbReference type="SUPFAM" id="SSF116734">
    <property type="entry name" value="DNA methylase specificity domain"/>
    <property type="match status" value="2"/>
</dbReference>
<proteinExistence type="inferred from homology"/>
<reference evidence="6 7" key="1">
    <citation type="submission" date="2011-03" db="EMBL/GenBank/DDBJ databases">
        <title>The complete genome of Archaeoglobus veneficus SNP6.</title>
        <authorList>
            <consortium name="US DOE Joint Genome Institute (JGI-PGF)"/>
            <person name="Lucas S."/>
            <person name="Copeland A."/>
            <person name="Lapidus A."/>
            <person name="Bruce D."/>
            <person name="Goodwin L."/>
            <person name="Pitluck S."/>
            <person name="Kyrpides N."/>
            <person name="Mavromatis K."/>
            <person name="Pagani I."/>
            <person name="Ivanova N."/>
            <person name="Mikhailova N."/>
            <person name="Lu M."/>
            <person name="Detter J.C."/>
            <person name="Tapia R."/>
            <person name="Han C."/>
            <person name="Land M."/>
            <person name="Hauser L."/>
            <person name="Markowitz V."/>
            <person name="Cheng J.-F."/>
            <person name="Hugenholtz P."/>
            <person name="Woyke T."/>
            <person name="Wu D."/>
            <person name="Spring S."/>
            <person name="Brambilla E."/>
            <person name="Klenk H.-P."/>
            <person name="Eisen J.A."/>
        </authorList>
    </citation>
    <scope>NUCLEOTIDE SEQUENCE [LARGE SCALE GENOMIC DNA]</scope>
    <source>
        <strain>SNP6</strain>
    </source>
</reference>
<dbReference type="EMBL" id="CP002588">
    <property type="protein sequence ID" value="AEA47897.1"/>
    <property type="molecule type" value="Genomic_DNA"/>
</dbReference>
<dbReference type="KEGG" id="ave:Arcve_1904"/>
<dbReference type="InterPro" id="IPR052021">
    <property type="entry name" value="Type-I_RS_S_subunit"/>
</dbReference>
<feature type="domain" description="Type I restriction modification DNA specificity" evidence="5">
    <location>
        <begin position="221"/>
        <end position="402"/>
    </location>
</feature>
<evidence type="ECO:0000256" key="2">
    <source>
        <dbReference type="ARBA" id="ARBA00022747"/>
    </source>
</evidence>
<dbReference type="STRING" id="693661.Arcve_1904"/>
<dbReference type="GO" id="GO:0009307">
    <property type="term" value="P:DNA restriction-modification system"/>
    <property type="evidence" value="ECO:0007669"/>
    <property type="project" value="UniProtKB-KW"/>
</dbReference>
<dbReference type="GO" id="GO:0003677">
    <property type="term" value="F:DNA binding"/>
    <property type="evidence" value="ECO:0007669"/>
    <property type="project" value="UniProtKB-KW"/>
</dbReference>
<comment type="similarity">
    <text evidence="1">Belongs to the type-I restriction system S methylase family.</text>
</comment>
<keyword evidence="4" id="KW-0175">Coiled coil</keyword>
<dbReference type="InterPro" id="IPR044946">
    <property type="entry name" value="Restrct_endonuc_typeI_TRD_sf"/>
</dbReference>
<evidence type="ECO:0000259" key="5">
    <source>
        <dbReference type="Pfam" id="PF01420"/>
    </source>
</evidence>
<keyword evidence="3" id="KW-0238">DNA-binding</keyword>
<dbReference type="Proteomes" id="UP000008136">
    <property type="component" value="Chromosome"/>
</dbReference>
<dbReference type="Gene3D" id="1.10.287.1120">
    <property type="entry name" value="Bipartite methylase S protein"/>
    <property type="match status" value="1"/>
</dbReference>
<gene>
    <name evidence="6" type="ordered locus">Arcve_1904</name>
</gene>
<sequence>MLLGFKETPIGKIPEDWEVVRLGDVTKVNPESINPAKEAPDEEFYYIEIDSIQNSKIKSVKKIIGKNAPSRARRVVRENDVIMSTVRPYLKAFVIVPKKYDGQICSTGFAVLRCKNELIEPKYLLYNLFMDRTIEQCNRLMVGGQYPALNQSHVEQLKIPLPPLPEQRKIAEILSTVDEAIQKVDEAIVKTERLKKGLMQELLTKGIGHTEFKDTEIGRIPKEWEVVRLGDVAYEFISGGTPSTKVAKYWNGDIPWIRSVHITKFYIDERSIGQYITKEGLENSAAKIIPKNNLIIATRVGIGKSAVNLIDVAINQDLTGIMLNKSKAEPFFLVWYLNSPKIVSLLESFSRGTTIKGIPQDYIKKLLIPLPPLPEQQKIAEILSTVDKKLELERKRKEKLERIKKGLMNDLLTGRRRVKV</sequence>
<name>F2KRG3_ARCVS</name>
<dbReference type="InterPro" id="IPR000055">
    <property type="entry name" value="Restrct_endonuc_typeI_TRD"/>
</dbReference>
<evidence type="ECO:0000256" key="1">
    <source>
        <dbReference type="ARBA" id="ARBA00010923"/>
    </source>
</evidence>
<feature type="coiled-coil region" evidence="4">
    <location>
        <begin position="383"/>
        <end position="410"/>
    </location>
</feature>
<dbReference type="PANTHER" id="PTHR30408">
    <property type="entry name" value="TYPE-1 RESTRICTION ENZYME ECOKI SPECIFICITY PROTEIN"/>
    <property type="match status" value="1"/>
</dbReference>